<dbReference type="RefSeq" id="WP_006440713.1">
    <property type="nucleotide sequence ID" value="NZ_DS995358.1"/>
</dbReference>
<dbReference type="SUPFAM" id="SSF55469">
    <property type="entry name" value="FMN-dependent nitroreductase-like"/>
    <property type="match status" value="1"/>
</dbReference>
<evidence type="ECO:0000313" key="5">
    <source>
        <dbReference type="Proteomes" id="UP000003178"/>
    </source>
</evidence>
<dbReference type="Proteomes" id="UP000003178">
    <property type="component" value="Unassembled WGS sequence"/>
</dbReference>
<feature type="domain" description="Nitroreductase" evidence="3">
    <location>
        <begin position="71"/>
        <end position="160"/>
    </location>
</feature>
<dbReference type="Gene3D" id="3.40.109.10">
    <property type="entry name" value="NADH Oxidase"/>
    <property type="match status" value="1"/>
</dbReference>
<sequence length="181" mass="20500">MNFENCVKERRSVRKFTEEKISHETFEKIIELARFAPSWKNSQTARYHIIEDTDIKTKVAEEAVMNFVFNEKTIKRAPALVVLTAVGKKSGYEEDGSFSTSKEDRWEVFDAGIACQTFCLSAYNEGVGSVVLGIFDDKKVKEICEIPEEENVMALIAVGYRDGEAKAAPERLEVKDLVSFK</sequence>
<evidence type="ECO:0000256" key="1">
    <source>
        <dbReference type="ARBA" id="ARBA00007118"/>
    </source>
</evidence>
<dbReference type="EMBL" id="ABWP01000071">
    <property type="protein sequence ID" value="EEA84451.1"/>
    <property type="molecule type" value="Genomic_DNA"/>
</dbReference>
<proteinExistence type="inferred from homology"/>
<keyword evidence="5" id="KW-1185">Reference proteome</keyword>
<dbReference type="InterPro" id="IPR029479">
    <property type="entry name" value="Nitroreductase"/>
</dbReference>
<dbReference type="InterPro" id="IPR000415">
    <property type="entry name" value="Nitroreductase-like"/>
</dbReference>
<evidence type="ECO:0000313" key="4">
    <source>
        <dbReference type="EMBL" id="EEA84451.1"/>
    </source>
</evidence>
<evidence type="ECO:0000256" key="2">
    <source>
        <dbReference type="ARBA" id="ARBA00023002"/>
    </source>
</evidence>
<accession>B6G145</accession>
<protein>
    <submittedName>
        <fullName evidence="4">Nitroreductase family protein</fullName>
    </submittedName>
</protein>
<feature type="domain" description="Nitroreductase" evidence="3">
    <location>
        <begin position="7"/>
        <end position="64"/>
    </location>
</feature>
<reference evidence="4 5" key="2">
    <citation type="submission" date="2008-10" db="EMBL/GenBank/DDBJ databases">
        <title>Draft genome sequence of Clostridium hiranonis (DSM 13275).</title>
        <authorList>
            <person name="Sudarsanam P."/>
            <person name="Ley R."/>
            <person name="Guruge J."/>
            <person name="Turnbaugh P.J."/>
            <person name="Mahowald M."/>
            <person name="Liep D."/>
            <person name="Gordon J."/>
        </authorList>
    </citation>
    <scope>NUCLEOTIDE SEQUENCE [LARGE SCALE GENOMIC DNA]</scope>
    <source>
        <strain evidence="4 5">DSM 13275</strain>
    </source>
</reference>
<name>B6G145_PEPHT</name>
<dbReference type="OrthoDB" id="9812105at2"/>
<dbReference type="PANTHER" id="PTHR43673">
    <property type="entry name" value="NAD(P)H NITROREDUCTASE YDGI-RELATED"/>
    <property type="match status" value="1"/>
</dbReference>
<reference evidence="4 5" key="1">
    <citation type="submission" date="2008-09" db="EMBL/GenBank/DDBJ databases">
        <authorList>
            <person name="Fulton L."/>
            <person name="Clifton S."/>
            <person name="Fulton B."/>
            <person name="Xu J."/>
            <person name="Minx P."/>
            <person name="Pepin K.H."/>
            <person name="Johnson M."/>
            <person name="Thiruvilangam P."/>
            <person name="Bhonagiri V."/>
            <person name="Nash W.E."/>
            <person name="Mardis E.R."/>
            <person name="Wilson R.K."/>
        </authorList>
    </citation>
    <scope>NUCLEOTIDE SEQUENCE [LARGE SCALE GENOMIC DNA]</scope>
    <source>
        <strain evidence="4 5">DSM 13275</strain>
    </source>
</reference>
<organism evidence="4 5">
    <name type="scientific">Peptacetobacter hiranonis (strain DSM 13275 / JCM 10541 / KCTC 15199 / TO-931)</name>
    <name type="common">Clostridium hiranonis</name>
    <dbReference type="NCBI Taxonomy" id="500633"/>
    <lineage>
        <taxon>Bacteria</taxon>
        <taxon>Bacillati</taxon>
        <taxon>Bacillota</taxon>
        <taxon>Clostridia</taxon>
        <taxon>Peptostreptococcales</taxon>
        <taxon>Peptostreptococcaceae</taxon>
        <taxon>Peptacetobacter</taxon>
    </lineage>
</organism>
<dbReference type="AlphaFoldDB" id="B6G145"/>
<dbReference type="eggNOG" id="COG0778">
    <property type="taxonomic scope" value="Bacteria"/>
</dbReference>
<gene>
    <name evidence="4" type="ORF">CLOHIR_01851</name>
</gene>
<dbReference type="STRING" id="500633.CLOHIR_01851"/>
<keyword evidence="2" id="KW-0560">Oxidoreductase</keyword>
<dbReference type="HOGENOM" id="CLU_070764_7_1_9"/>
<dbReference type="GO" id="GO:0016491">
    <property type="term" value="F:oxidoreductase activity"/>
    <property type="evidence" value="ECO:0007669"/>
    <property type="project" value="UniProtKB-KW"/>
</dbReference>
<comment type="similarity">
    <text evidence="1">Belongs to the nitroreductase family.</text>
</comment>
<evidence type="ECO:0000259" key="3">
    <source>
        <dbReference type="Pfam" id="PF00881"/>
    </source>
</evidence>
<comment type="caution">
    <text evidence="4">The sequence shown here is derived from an EMBL/GenBank/DDBJ whole genome shotgun (WGS) entry which is preliminary data.</text>
</comment>
<dbReference type="PANTHER" id="PTHR43673:SF10">
    <property type="entry name" value="NADH DEHYDROGENASE_NAD(P)H NITROREDUCTASE XCC3605-RELATED"/>
    <property type="match status" value="1"/>
</dbReference>
<dbReference type="Pfam" id="PF00881">
    <property type="entry name" value="Nitroreductase"/>
    <property type="match status" value="2"/>
</dbReference>